<keyword evidence="1" id="KW-0812">Transmembrane</keyword>
<evidence type="ECO:0000256" key="1">
    <source>
        <dbReference type="SAM" id="Phobius"/>
    </source>
</evidence>
<feature type="transmembrane region" description="Helical" evidence="1">
    <location>
        <begin position="90"/>
        <end position="111"/>
    </location>
</feature>
<gene>
    <name evidence="2" type="ORF">METZ01_LOCUS193219</name>
</gene>
<dbReference type="EMBL" id="UINC01040460">
    <property type="protein sequence ID" value="SVB40365.1"/>
    <property type="molecule type" value="Genomic_DNA"/>
</dbReference>
<evidence type="ECO:0000313" key="2">
    <source>
        <dbReference type="EMBL" id="SVB40365.1"/>
    </source>
</evidence>
<dbReference type="AlphaFoldDB" id="A0A382DQ89"/>
<proteinExistence type="predicted"/>
<feature type="transmembrane region" description="Helical" evidence="1">
    <location>
        <begin position="7"/>
        <end position="28"/>
    </location>
</feature>
<feature type="transmembrane region" description="Helical" evidence="1">
    <location>
        <begin position="117"/>
        <end position="138"/>
    </location>
</feature>
<reference evidence="2" key="1">
    <citation type="submission" date="2018-05" db="EMBL/GenBank/DDBJ databases">
        <authorList>
            <person name="Lanie J.A."/>
            <person name="Ng W.-L."/>
            <person name="Kazmierczak K.M."/>
            <person name="Andrzejewski T.M."/>
            <person name="Davidsen T.M."/>
            <person name="Wayne K.J."/>
            <person name="Tettelin H."/>
            <person name="Glass J.I."/>
            <person name="Rusch D."/>
            <person name="Podicherti R."/>
            <person name="Tsui H.-C.T."/>
            <person name="Winkler M.E."/>
        </authorList>
    </citation>
    <scope>NUCLEOTIDE SEQUENCE</scope>
</reference>
<accession>A0A382DQ89</accession>
<feature type="transmembrane region" description="Helical" evidence="1">
    <location>
        <begin position="40"/>
        <end position="60"/>
    </location>
</feature>
<keyword evidence="1" id="KW-0472">Membrane</keyword>
<protein>
    <submittedName>
        <fullName evidence="2">Uncharacterized protein</fullName>
    </submittedName>
</protein>
<keyword evidence="1" id="KW-1133">Transmembrane helix</keyword>
<organism evidence="2">
    <name type="scientific">marine metagenome</name>
    <dbReference type="NCBI Taxonomy" id="408172"/>
    <lineage>
        <taxon>unclassified sequences</taxon>
        <taxon>metagenomes</taxon>
        <taxon>ecological metagenomes</taxon>
    </lineage>
</organism>
<name>A0A382DQ89_9ZZZZ</name>
<sequence length="160" mass="18191">MYLFMIICYLLMLINYINLTLVGLGGYLHFDVLGANHARFALFMILIFVITETVVMYFFISTGKGIKEAIETGLGKKELWKRERKLKMKLFPHLMLTLILVGGVFIHGGAVDNHMPSAWLHGPLFLAAYGHHLWSLVIKNNAFKEQISIIAELEPEPVTE</sequence>